<evidence type="ECO:0000313" key="1">
    <source>
        <dbReference type="EMBL" id="MFD5103697.1"/>
    </source>
</evidence>
<proteinExistence type="predicted"/>
<comment type="caution">
    <text evidence="1">The sequence shown here is derived from an EMBL/GenBank/DDBJ whole genome shotgun (WGS) entry which is preliminary data.</text>
</comment>
<reference evidence="1 2" key="1">
    <citation type="submission" date="2024-09" db="EMBL/GenBank/DDBJ databases">
        <title>The Natural Products Discovery Center: Release of the First 8490 Sequenced Strains for Exploring Actinobacteria Biosynthetic Diversity.</title>
        <authorList>
            <person name="Kalkreuter E."/>
            <person name="Kautsar S.A."/>
            <person name="Yang D."/>
            <person name="Bader C.D."/>
            <person name="Teijaro C.N."/>
            <person name="Fluegel L."/>
            <person name="Davis C.M."/>
            <person name="Simpson J.R."/>
            <person name="Lauterbach L."/>
            <person name="Steele A.D."/>
            <person name="Gui C."/>
            <person name="Meng S."/>
            <person name="Li G."/>
            <person name="Viehrig K."/>
            <person name="Ye F."/>
            <person name="Su P."/>
            <person name="Kiefer A.F."/>
            <person name="Nichols A."/>
            <person name="Cepeda A.J."/>
            <person name="Yan W."/>
            <person name="Fan B."/>
            <person name="Jiang Y."/>
            <person name="Adhikari A."/>
            <person name="Zheng C.-J."/>
            <person name="Schuster L."/>
            <person name="Cowan T.M."/>
            <person name="Smanski M.J."/>
            <person name="Chevrette M.G."/>
            <person name="De Carvalho L.P.S."/>
            <person name="Shen B."/>
        </authorList>
    </citation>
    <scope>NUCLEOTIDE SEQUENCE [LARGE SCALE GENOMIC DNA]</scope>
    <source>
        <strain evidence="1 2">NPDC058348</strain>
    </source>
</reference>
<dbReference type="Proteomes" id="UP001598448">
    <property type="component" value="Unassembled WGS sequence"/>
</dbReference>
<evidence type="ECO:0000313" key="2">
    <source>
        <dbReference type="Proteomes" id="UP001598448"/>
    </source>
</evidence>
<evidence type="ECO:0008006" key="3">
    <source>
        <dbReference type="Google" id="ProtNLM"/>
    </source>
</evidence>
<keyword evidence="2" id="KW-1185">Reference proteome</keyword>
<accession>A0ABW6FXT5</accession>
<feature type="non-terminal residue" evidence="1">
    <location>
        <position position="1"/>
    </location>
</feature>
<name>A0ABW6FXT5_9ACTN</name>
<gene>
    <name evidence="1" type="ORF">ACFWJN_32720</name>
</gene>
<sequence length="221" mass="23137">PMPPAGPWTRPRAPVTPLARRVVVPGCAALLVAVAALWLVPGGDEASGGAGDSSPTAFPTVRPTLPPSGYRLADGPDGAAMAVPADWSPRLRGATYVHEARDFGSYVEVGRTTGLMSNIETARSFSRAVGSVWSGYVEKSIAPVGEGSKAAAEVDFEYDTSGGSRRRGLYRVFTAPNGTTYEVQAAGPSVDWPRQRAVMDTLLSTFYVPSSAPSPWPSSSP</sequence>
<dbReference type="EMBL" id="JBHXIJ010000481">
    <property type="protein sequence ID" value="MFD5103697.1"/>
    <property type="molecule type" value="Genomic_DNA"/>
</dbReference>
<protein>
    <recommendedName>
        <fullName evidence="3">Serine/threonine protein kinase</fullName>
    </recommendedName>
</protein>
<organism evidence="1 2">
    <name type="scientific">Streptomyces albidochromogenes</name>
    <dbReference type="NCBI Taxonomy" id="329524"/>
    <lineage>
        <taxon>Bacteria</taxon>
        <taxon>Bacillati</taxon>
        <taxon>Actinomycetota</taxon>
        <taxon>Actinomycetes</taxon>
        <taxon>Kitasatosporales</taxon>
        <taxon>Streptomycetaceae</taxon>
        <taxon>Streptomyces</taxon>
    </lineage>
</organism>